<proteinExistence type="predicted"/>
<organism evidence="2 3">
    <name type="scientific">Vibrio plantisponsor</name>
    <dbReference type="NCBI Taxonomy" id="664643"/>
    <lineage>
        <taxon>Bacteria</taxon>
        <taxon>Pseudomonadati</taxon>
        <taxon>Pseudomonadota</taxon>
        <taxon>Gammaproteobacteria</taxon>
        <taxon>Vibrionales</taxon>
        <taxon>Vibrionaceae</taxon>
        <taxon>Vibrio</taxon>
    </lineage>
</organism>
<dbReference type="Proteomes" id="UP001272325">
    <property type="component" value="Unassembled WGS sequence"/>
</dbReference>
<protein>
    <submittedName>
        <fullName evidence="2">DUF3392 domain-containing protein</fullName>
    </submittedName>
</protein>
<evidence type="ECO:0000313" key="2">
    <source>
        <dbReference type="EMBL" id="MDW6016699.1"/>
    </source>
</evidence>
<evidence type="ECO:0000313" key="3">
    <source>
        <dbReference type="Proteomes" id="UP001272325"/>
    </source>
</evidence>
<dbReference type="Pfam" id="PF11872">
    <property type="entry name" value="DUF3392"/>
    <property type="match status" value="1"/>
</dbReference>
<keyword evidence="1" id="KW-0472">Membrane</keyword>
<keyword evidence="1" id="KW-1133">Transmembrane helix</keyword>
<name>A0ABU4IEW9_9VIBR</name>
<keyword evidence="3" id="KW-1185">Reference proteome</keyword>
<feature type="transmembrane region" description="Helical" evidence="1">
    <location>
        <begin position="20"/>
        <end position="41"/>
    </location>
</feature>
<comment type="caution">
    <text evidence="2">The sequence shown here is derived from an EMBL/GenBank/DDBJ whole genome shotgun (WGS) entry which is preliminary data.</text>
</comment>
<evidence type="ECO:0000256" key="1">
    <source>
        <dbReference type="SAM" id="Phobius"/>
    </source>
</evidence>
<dbReference type="EMBL" id="JAWRCN010000001">
    <property type="protein sequence ID" value="MDW6016699.1"/>
    <property type="molecule type" value="Genomic_DNA"/>
</dbReference>
<sequence length="109" mass="12186">MPMLSFFAPAGHYIAPYLSDISVALIACLLVMLGGEINALLRRVMRNQHFIFRTVAFILVNAFGYGLIIIKASPYLTRTLANLEQGMMFCLVTGSFVVIGLWAQKHRHI</sequence>
<reference evidence="2 3" key="1">
    <citation type="submission" date="2023-11" db="EMBL/GenBank/DDBJ databases">
        <title>Plant-associative lifestyle of Vibrio porteresiae and its evolutionary dynamics.</title>
        <authorList>
            <person name="Rameshkumar N."/>
            <person name="Kirti K."/>
        </authorList>
    </citation>
    <scope>NUCLEOTIDE SEQUENCE [LARGE SCALE GENOMIC DNA]</scope>
    <source>
        <strain evidence="2 3">MSSRF60</strain>
    </source>
</reference>
<feature type="transmembrane region" description="Helical" evidence="1">
    <location>
        <begin position="85"/>
        <end position="103"/>
    </location>
</feature>
<feature type="transmembrane region" description="Helical" evidence="1">
    <location>
        <begin position="50"/>
        <end position="73"/>
    </location>
</feature>
<accession>A0ABU4IEW9</accession>
<gene>
    <name evidence="2" type="ORF">SBW85_02800</name>
</gene>
<keyword evidence="1" id="KW-0812">Transmembrane</keyword>
<dbReference type="InterPro" id="IPR021813">
    <property type="entry name" value="DUF3392"/>
</dbReference>